<dbReference type="OrthoDB" id="122810at2759"/>
<sequence length="165" mass="19229">MLGYTVASDGDVEMSLPQQIFEPNCAPELSNWDRVDLIEWLREWERYVENMGHRCTTTGESYENVMVTVKGSVKHKTLRKLFTYVLKKPVADVIDTDVMKALQARWCTLKNEFVPDVTSLLHRTLKMAYQLMTARILHYYEDFNGIKEDNGLQWLIGVVSITHWI</sequence>
<evidence type="ECO:0000313" key="2">
    <source>
        <dbReference type="Proteomes" id="UP000198211"/>
    </source>
</evidence>
<evidence type="ECO:0000313" key="1">
    <source>
        <dbReference type="EMBL" id="OWY99707.1"/>
    </source>
</evidence>
<reference evidence="2" key="1">
    <citation type="submission" date="2017-03" db="EMBL/GenBank/DDBJ databases">
        <title>Phytopthora megakarya and P. palmivora, two closely related causual agents of cacao black pod achieved similar genome size and gene model numbers by different mechanisms.</title>
        <authorList>
            <person name="Ali S."/>
            <person name="Shao J."/>
            <person name="Larry D.J."/>
            <person name="Kronmiller B."/>
            <person name="Shen D."/>
            <person name="Strem M.D."/>
            <person name="Melnick R.L."/>
            <person name="Guiltinan M.J."/>
            <person name="Tyler B.M."/>
            <person name="Meinhardt L.W."/>
            <person name="Bailey B.A."/>
        </authorList>
    </citation>
    <scope>NUCLEOTIDE SEQUENCE [LARGE SCALE GENOMIC DNA]</scope>
    <source>
        <strain evidence="2">zdho120</strain>
    </source>
</reference>
<protein>
    <submittedName>
        <fullName evidence="1">Uncharacterized protein</fullName>
    </submittedName>
</protein>
<comment type="caution">
    <text evidence="1">The sequence shown here is derived from an EMBL/GenBank/DDBJ whole genome shotgun (WGS) entry which is preliminary data.</text>
</comment>
<proteinExistence type="predicted"/>
<accession>A0A225V446</accession>
<dbReference type="AlphaFoldDB" id="A0A225V446"/>
<gene>
    <name evidence="1" type="ORF">PHMEG_00029251</name>
</gene>
<name>A0A225V446_9STRA</name>
<dbReference type="Proteomes" id="UP000198211">
    <property type="component" value="Unassembled WGS sequence"/>
</dbReference>
<keyword evidence="2" id="KW-1185">Reference proteome</keyword>
<dbReference type="EMBL" id="NBNE01008237">
    <property type="protein sequence ID" value="OWY99707.1"/>
    <property type="molecule type" value="Genomic_DNA"/>
</dbReference>
<organism evidence="1 2">
    <name type="scientific">Phytophthora megakarya</name>
    <dbReference type="NCBI Taxonomy" id="4795"/>
    <lineage>
        <taxon>Eukaryota</taxon>
        <taxon>Sar</taxon>
        <taxon>Stramenopiles</taxon>
        <taxon>Oomycota</taxon>
        <taxon>Peronosporomycetes</taxon>
        <taxon>Peronosporales</taxon>
        <taxon>Peronosporaceae</taxon>
        <taxon>Phytophthora</taxon>
    </lineage>
</organism>